<evidence type="ECO:0008006" key="4">
    <source>
        <dbReference type="Google" id="ProtNLM"/>
    </source>
</evidence>
<evidence type="ECO:0000256" key="1">
    <source>
        <dbReference type="SAM" id="Phobius"/>
    </source>
</evidence>
<feature type="transmembrane region" description="Helical" evidence="1">
    <location>
        <begin position="7"/>
        <end position="27"/>
    </location>
</feature>
<proteinExistence type="predicted"/>
<accession>A0AAV2NQC5</accession>
<reference evidence="2" key="1">
    <citation type="submission" date="2024-04" db="EMBL/GenBank/DDBJ databases">
        <authorList>
            <consortium name="Molecular Ecology Group"/>
        </authorList>
    </citation>
    <scope>NUCLEOTIDE SEQUENCE</scope>
</reference>
<evidence type="ECO:0000313" key="3">
    <source>
        <dbReference type="Proteomes" id="UP001497644"/>
    </source>
</evidence>
<organism evidence="2 3">
    <name type="scientific">Lasius platythorax</name>
    <dbReference type="NCBI Taxonomy" id="488582"/>
    <lineage>
        <taxon>Eukaryota</taxon>
        <taxon>Metazoa</taxon>
        <taxon>Ecdysozoa</taxon>
        <taxon>Arthropoda</taxon>
        <taxon>Hexapoda</taxon>
        <taxon>Insecta</taxon>
        <taxon>Pterygota</taxon>
        <taxon>Neoptera</taxon>
        <taxon>Endopterygota</taxon>
        <taxon>Hymenoptera</taxon>
        <taxon>Apocrita</taxon>
        <taxon>Aculeata</taxon>
        <taxon>Formicoidea</taxon>
        <taxon>Formicidae</taxon>
        <taxon>Formicinae</taxon>
        <taxon>Lasius</taxon>
        <taxon>Lasius</taxon>
    </lineage>
</organism>
<keyword evidence="3" id="KW-1185">Reference proteome</keyword>
<keyword evidence="1" id="KW-0472">Membrane</keyword>
<feature type="transmembrane region" description="Helical" evidence="1">
    <location>
        <begin position="33"/>
        <end position="55"/>
    </location>
</feature>
<keyword evidence="1" id="KW-1133">Transmembrane helix</keyword>
<evidence type="ECO:0000313" key="2">
    <source>
        <dbReference type="EMBL" id="CAL1681976.1"/>
    </source>
</evidence>
<gene>
    <name evidence="2" type="ORF">LPLAT_LOCUS7879</name>
</gene>
<protein>
    <recommendedName>
        <fullName evidence="4">Secreted protein</fullName>
    </recommendedName>
</protein>
<name>A0AAV2NQC5_9HYME</name>
<dbReference type="Proteomes" id="UP001497644">
    <property type="component" value="Chromosome 3"/>
</dbReference>
<dbReference type="AlphaFoldDB" id="A0AAV2NQC5"/>
<sequence>MYEHCSRVLVLIAVELEFVTCVCHCIFFEEERLFFIALFLVKLTDLISTNSRFFLRIRTWCGKGEK</sequence>
<keyword evidence="1" id="KW-0812">Transmembrane</keyword>
<dbReference type="EMBL" id="OZ034826">
    <property type="protein sequence ID" value="CAL1681976.1"/>
    <property type="molecule type" value="Genomic_DNA"/>
</dbReference>